<dbReference type="EMBL" id="BMEO01000002">
    <property type="protein sequence ID" value="GGF89061.1"/>
    <property type="molecule type" value="Genomic_DNA"/>
</dbReference>
<evidence type="ECO:0000313" key="1">
    <source>
        <dbReference type="EMBL" id="GGF89061.1"/>
    </source>
</evidence>
<reference evidence="1" key="2">
    <citation type="submission" date="2020-09" db="EMBL/GenBank/DDBJ databases">
        <authorList>
            <person name="Sun Q."/>
            <person name="Zhou Y."/>
        </authorList>
    </citation>
    <scope>NUCLEOTIDE SEQUENCE</scope>
    <source>
        <strain evidence="1">CGMCC 1.12181</strain>
    </source>
</reference>
<proteinExistence type="predicted"/>
<dbReference type="Gene3D" id="3.40.50.10600">
    <property type="entry name" value="SpoIIaa-like domains"/>
    <property type="match status" value="1"/>
</dbReference>
<accession>A0A917CI15</accession>
<dbReference type="InterPro" id="IPR036513">
    <property type="entry name" value="STAS_dom_sf"/>
</dbReference>
<keyword evidence="2" id="KW-1185">Reference proteome</keyword>
<comment type="caution">
    <text evidence="1">The sequence shown here is derived from an EMBL/GenBank/DDBJ whole genome shotgun (WGS) entry which is preliminary data.</text>
</comment>
<organism evidence="1 2">
    <name type="scientific">Marinicella pacifica</name>
    <dbReference type="NCBI Taxonomy" id="1171543"/>
    <lineage>
        <taxon>Bacteria</taxon>
        <taxon>Pseudomonadati</taxon>
        <taxon>Pseudomonadota</taxon>
        <taxon>Gammaproteobacteria</taxon>
        <taxon>Lysobacterales</taxon>
        <taxon>Marinicellaceae</taxon>
        <taxon>Marinicella</taxon>
    </lineage>
</organism>
<dbReference type="SUPFAM" id="SSF52091">
    <property type="entry name" value="SpoIIaa-like"/>
    <property type="match status" value="1"/>
</dbReference>
<dbReference type="RefSeq" id="WP_188364367.1">
    <property type="nucleotide sequence ID" value="NZ_BAABJF010000032.1"/>
</dbReference>
<sequence>MGIKRHGLSIGIEQFNNEFLLTIKALGKLTHEDYQVITPMIESALAGIEEPRIKVLFDGRQMEGWELRAAWDDFKLGLKYRGEFTKVAIIGNQKWQKLAAKVGGWFVSGDVKHFQDLDTAYNWLQR</sequence>
<dbReference type="AlphaFoldDB" id="A0A917CI15"/>
<dbReference type="Proteomes" id="UP000605253">
    <property type="component" value="Unassembled WGS sequence"/>
</dbReference>
<name>A0A917CI15_9GAMM</name>
<evidence type="ECO:0000313" key="2">
    <source>
        <dbReference type="Proteomes" id="UP000605253"/>
    </source>
</evidence>
<reference evidence="1" key="1">
    <citation type="journal article" date="2014" name="Int. J. Syst. Evol. Microbiol.">
        <title>Complete genome sequence of Corynebacterium casei LMG S-19264T (=DSM 44701T), isolated from a smear-ripened cheese.</title>
        <authorList>
            <consortium name="US DOE Joint Genome Institute (JGI-PGF)"/>
            <person name="Walter F."/>
            <person name="Albersmeier A."/>
            <person name="Kalinowski J."/>
            <person name="Ruckert C."/>
        </authorList>
    </citation>
    <scope>NUCLEOTIDE SEQUENCE</scope>
    <source>
        <strain evidence="1">CGMCC 1.12181</strain>
    </source>
</reference>
<dbReference type="Pfam" id="PF11964">
    <property type="entry name" value="SpoIIAA-like"/>
    <property type="match status" value="1"/>
</dbReference>
<dbReference type="InterPro" id="IPR038396">
    <property type="entry name" value="SpoIIAA-like_sf"/>
</dbReference>
<protein>
    <submittedName>
        <fullName evidence="1">STAS/SEC14 domain-containing protein</fullName>
    </submittedName>
</protein>
<dbReference type="InterPro" id="IPR021866">
    <property type="entry name" value="SpoIIAA-like"/>
</dbReference>
<gene>
    <name evidence="1" type="ORF">GCM10011365_07840</name>
</gene>